<name>A0A9Q0FI04_9ROSI</name>
<feature type="domain" description="Ribosome maturation factor RimP N-terminal" evidence="2">
    <location>
        <begin position="183"/>
        <end position="242"/>
    </location>
</feature>
<comment type="caution">
    <text evidence="4">The sequence shown here is derived from an EMBL/GenBank/DDBJ whole genome shotgun (WGS) entry which is preliminary data.</text>
</comment>
<evidence type="ECO:0008006" key="6">
    <source>
        <dbReference type="Google" id="ProtNLM"/>
    </source>
</evidence>
<evidence type="ECO:0000259" key="3">
    <source>
        <dbReference type="Pfam" id="PF25498"/>
    </source>
</evidence>
<dbReference type="PANTHER" id="PTHR34544">
    <property type="entry name" value="OSJNBA0006B20.18 PROTEIN"/>
    <property type="match status" value="1"/>
</dbReference>
<dbReference type="OrthoDB" id="1100432at2759"/>
<sequence length="337" mass="38307">MELISPLNLRVPPPPPTVFFSVLPPPPFSSNRSFSLHFWANPNPNPTTTTKSCKLRAKKKQDPQPNPVLRPTLIEEVVSPDIEDEDFDEDLDEDFVDEEDEAMVDGEDVDVGFFEEGENDDAEYFEFEEDDDEDDVLNLYAGDGAGGGGVKLAGTWWDKEVLRIAKEVCLSFGGEFKLYAFKTLPNSVVRVRIECLSHKTGSPTMQDLEAFTVAYRARLDEAELAKTIPDNIYLEVSSPGSDRVVQVPEELDRFKDQNMYVKYVEVGTEQDSLSESIGVFRLISFDMEEKCCTWGLANVRVNREKAGKGRKLNKKQREWRLDTSFDSLRLVRLYSDY</sequence>
<accession>A0A9Q0FI04</accession>
<protein>
    <recommendedName>
        <fullName evidence="6">Ribosome maturation factor RimP N-terminal domain-containing protein</fullName>
    </recommendedName>
</protein>
<dbReference type="PANTHER" id="PTHR34544:SF1">
    <property type="entry name" value="OS04G0438300 PROTEIN"/>
    <property type="match status" value="1"/>
</dbReference>
<dbReference type="InterPro" id="IPR003728">
    <property type="entry name" value="Ribosome_maturation_RimP"/>
</dbReference>
<feature type="region of interest" description="Disordered" evidence="1">
    <location>
        <begin position="42"/>
        <end position="68"/>
    </location>
</feature>
<dbReference type="HAMAP" id="MF_01077">
    <property type="entry name" value="RimP"/>
    <property type="match status" value="1"/>
</dbReference>
<dbReference type="Proteomes" id="UP001141552">
    <property type="component" value="Unassembled WGS sequence"/>
</dbReference>
<reference evidence="4" key="1">
    <citation type="submission" date="2022-02" db="EMBL/GenBank/DDBJ databases">
        <authorList>
            <person name="Henning P.M."/>
            <person name="McCubbin A.G."/>
            <person name="Shore J.S."/>
        </authorList>
    </citation>
    <scope>NUCLEOTIDE SEQUENCE</scope>
    <source>
        <strain evidence="4">F60SS</strain>
        <tissue evidence="4">Leaves</tissue>
    </source>
</reference>
<dbReference type="Pfam" id="PF02576">
    <property type="entry name" value="RimP_N"/>
    <property type="match status" value="1"/>
</dbReference>
<organism evidence="4 5">
    <name type="scientific">Turnera subulata</name>
    <dbReference type="NCBI Taxonomy" id="218843"/>
    <lineage>
        <taxon>Eukaryota</taxon>
        <taxon>Viridiplantae</taxon>
        <taxon>Streptophyta</taxon>
        <taxon>Embryophyta</taxon>
        <taxon>Tracheophyta</taxon>
        <taxon>Spermatophyta</taxon>
        <taxon>Magnoliopsida</taxon>
        <taxon>eudicotyledons</taxon>
        <taxon>Gunneridae</taxon>
        <taxon>Pentapetalae</taxon>
        <taxon>rosids</taxon>
        <taxon>fabids</taxon>
        <taxon>Malpighiales</taxon>
        <taxon>Passifloraceae</taxon>
        <taxon>Turnera</taxon>
    </lineage>
</organism>
<proteinExistence type="inferred from homology"/>
<dbReference type="AlphaFoldDB" id="A0A9Q0FI04"/>
<reference evidence="4" key="2">
    <citation type="journal article" date="2023" name="Plants (Basel)">
        <title>Annotation of the Turnera subulata (Passifloraceae) Draft Genome Reveals the S-Locus Evolved after the Divergence of Turneroideae from Passifloroideae in a Stepwise Manner.</title>
        <authorList>
            <person name="Henning P.M."/>
            <person name="Roalson E.H."/>
            <person name="Mir W."/>
            <person name="McCubbin A.G."/>
            <person name="Shore J.S."/>
        </authorList>
    </citation>
    <scope>NUCLEOTIDE SEQUENCE</scope>
    <source>
        <strain evidence="4">F60SS</strain>
    </source>
</reference>
<evidence type="ECO:0000259" key="2">
    <source>
        <dbReference type="Pfam" id="PF02576"/>
    </source>
</evidence>
<dbReference type="GO" id="GO:0042274">
    <property type="term" value="P:ribosomal small subunit biogenesis"/>
    <property type="evidence" value="ECO:0007669"/>
    <property type="project" value="InterPro"/>
</dbReference>
<dbReference type="InterPro" id="IPR028989">
    <property type="entry name" value="RimP_N"/>
</dbReference>
<keyword evidence="5" id="KW-1185">Reference proteome</keyword>
<dbReference type="InterPro" id="IPR057234">
    <property type="entry name" value="DUF7912"/>
</dbReference>
<dbReference type="EMBL" id="JAKUCV010005274">
    <property type="protein sequence ID" value="KAJ4831829.1"/>
    <property type="molecule type" value="Genomic_DNA"/>
</dbReference>
<evidence type="ECO:0000313" key="5">
    <source>
        <dbReference type="Proteomes" id="UP001141552"/>
    </source>
</evidence>
<evidence type="ECO:0000313" key="4">
    <source>
        <dbReference type="EMBL" id="KAJ4831829.1"/>
    </source>
</evidence>
<gene>
    <name evidence="4" type="ORF">Tsubulata_010202</name>
</gene>
<feature type="domain" description="DUF7912" evidence="3">
    <location>
        <begin position="244"/>
        <end position="334"/>
    </location>
</feature>
<evidence type="ECO:0000256" key="1">
    <source>
        <dbReference type="SAM" id="MobiDB-lite"/>
    </source>
</evidence>
<dbReference type="Pfam" id="PF25498">
    <property type="entry name" value="DUF7912"/>
    <property type="match status" value="1"/>
</dbReference>